<name>A0A1H4BLN7_9BACI</name>
<dbReference type="Proteomes" id="UP000198584">
    <property type="component" value="Unassembled WGS sequence"/>
</dbReference>
<organism evidence="1 2">
    <name type="scientific">Thalassobacillus cyri</name>
    <dbReference type="NCBI Taxonomy" id="571932"/>
    <lineage>
        <taxon>Bacteria</taxon>
        <taxon>Bacillati</taxon>
        <taxon>Bacillota</taxon>
        <taxon>Bacilli</taxon>
        <taxon>Bacillales</taxon>
        <taxon>Bacillaceae</taxon>
        <taxon>Thalassobacillus</taxon>
    </lineage>
</organism>
<dbReference type="EMBL" id="FNQR01000005">
    <property type="protein sequence ID" value="SEA49050.1"/>
    <property type="molecule type" value="Genomic_DNA"/>
</dbReference>
<sequence>MLIMDRHRQVEEKISQLMNGYTAYAETDELIRLMKRDVARRQLNVFFDRTDTGCWFIPVDPGESKH</sequence>
<protein>
    <submittedName>
        <fullName evidence="1">Uncharacterized protein</fullName>
    </submittedName>
</protein>
<dbReference type="Pfam" id="PF26326">
    <property type="entry name" value="YtzJ"/>
    <property type="match status" value="1"/>
</dbReference>
<accession>A0A1H4BLN7</accession>
<dbReference type="STRING" id="571932.SAMN05421743_10578"/>
<dbReference type="InterPro" id="IPR058867">
    <property type="entry name" value="YtzJ"/>
</dbReference>
<dbReference type="AlphaFoldDB" id="A0A1H4BLN7"/>
<proteinExistence type="predicted"/>
<dbReference type="OrthoDB" id="2679903at2"/>
<gene>
    <name evidence="1" type="ORF">SAMN05421743_10578</name>
</gene>
<evidence type="ECO:0000313" key="1">
    <source>
        <dbReference type="EMBL" id="SEA49050.1"/>
    </source>
</evidence>
<reference evidence="1 2" key="1">
    <citation type="submission" date="2016-10" db="EMBL/GenBank/DDBJ databases">
        <authorList>
            <person name="de Groot N.N."/>
        </authorList>
    </citation>
    <scope>NUCLEOTIDE SEQUENCE [LARGE SCALE GENOMIC DNA]</scope>
    <source>
        <strain evidence="1 2">CCM7597</strain>
    </source>
</reference>
<keyword evidence="2" id="KW-1185">Reference proteome</keyword>
<evidence type="ECO:0000313" key="2">
    <source>
        <dbReference type="Proteomes" id="UP000198584"/>
    </source>
</evidence>